<organism evidence="1">
    <name type="scientific">marine sediment metagenome</name>
    <dbReference type="NCBI Taxonomy" id="412755"/>
    <lineage>
        <taxon>unclassified sequences</taxon>
        <taxon>metagenomes</taxon>
        <taxon>ecological metagenomes</taxon>
    </lineage>
</organism>
<evidence type="ECO:0000313" key="1">
    <source>
        <dbReference type="EMBL" id="KKN21912.1"/>
    </source>
</evidence>
<evidence type="ECO:0008006" key="2">
    <source>
        <dbReference type="Google" id="ProtNLM"/>
    </source>
</evidence>
<protein>
    <recommendedName>
        <fullName evidence="2">HNH nuclease domain-containing protein</fullName>
    </recommendedName>
</protein>
<gene>
    <name evidence="1" type="ORF">LCGC14_0920420</name>
</gene>
<proteinExistence type="predicted"/>
<accession>A0A0F9PBM2</accession>
<dbReference type="AlphaFoldDB" id="A0A0F9PBM2"/>
<name>A0A0F9PBM2_9ZZZZ</name>
<sequence length="230" mass="26932">MQTKKCTKCGKVKPLDAFSVHSASKDGKQSRCRVCRNAAKCKWRAANREKLREYNRKYRIDNSEKCGESVRKWRVDNPKKAGEYSRKYRLAHPKRVRETGRKCRAAHLEERRKYEAERLKNNPQARLRGHIRSRLYQAVKNGQKVGSAVRDLDCSMSYLQAHLEALWKPGMTWENYGRHKGMRCWEIDHIIPLSSFDLTDREQFLAVVHFSNLQPLWSDENKRKGAKNGG</sequence>
<dbReference type="EMBL" id="LAZR01003107">
    <property type="protein sequence ID" value="KKN21912.1"/>
    <property type="molecule type" value="Genomic_DNA"/>
</dbReference>
<comment type="caution">
    <text evidence="1">The sequence shown here is derived from an EMBL/GenBank/DDBJ whole genome shotgun (WGS) entry which is preliminary data.</text>
</comment>
<reference evidence="1" key="1">
    <citation type="journal article" date="2015" name="Nature">
        <title>Complex archaea that bridge the gap between prokaryotes and eukaryotes.</title>
        <authorList>
            <person name="Spang A."/>
            <person name="Saw J.H."/>
            <person name="Jorgensen S.L."/>
            <person name="Zaremba-Niedzwiedzka K."/>
            <person name="Martijn J."/>
            <person name="Lind A.E."/>
            <person name="van Eijk R."/>
            <person name="Schleper C."/>
            <person name="Guy L."/>
            <person name="Ettema T.J."/>
        </authorList>
    </citation>
    <scope>NUCLEOTIDE SEQUENCE</scope>
</reference>